<dbReference type="PROSITE" id="PS51318">
    <property type="entry name" value="TAT"/>
    <property type="match status" value="1"/>
</dbReference>
<dbReference type="InterPro" id="IPR007485">
    <property type="entry name" value="LPS_assembly_LptE"/>
</dbReference>
<evidence type="ECO:0000256" key="1">
    <source>
        <dbReference type="SAM" id="SignalP"/>
    </source>
</evidence>
<dbReference type="EMBL" id="JAVDBT010000006">
    <property type="protein sequence ID" value="MDQ2066346.1"/>
    <property type="molecule type" value="Genomic_DNA"/>
</dbReference>
<evidence type="ECO:0000313" key="2">
    <source>
        <dbReference type="EMBL" id="MDQ2066346.1"/>
    </source>
</evidence>
<sequence>MSSYSRRSFLALVPLAGLAACGFTPAYAPGGAATRLMGSVRVADPSDKNGFDFVERIEERLGRTEERLYDLAYTIRTDSVGVGLTTDQRITRYNLTGVIDYTLTDAQTGARITGGQVQSFTSYAATGSTVAGLAAEESAAYRLMRLLADQIVARLIAEAAKLP</sequence>
<feature type="signal peptide" evidence="1">
    <location>
        <begin position="1"/>
        <end position="28"/>
    </location>
</feature>
<feature type="chain" id="PRO_5047139474" evidence="1">
    <location>
        <begin position="29"/>
        <end position="163"/>
    </location>
</feature>
<dbReference type="InterPro" id="IPR006311">
    <property type="entry name" value="TAT_signal"/>
</dbReference>
<accession>A0ABU0VX56</accession>
<dbReference type="PROSITE" id="PS51257">
    <property type="entry name" value="PROKAR_LIPOPROTEIN"/>
    <property type="match status" value="1"/>
</dbReference>
<keyword evidence="3" id="KW-1185">Reference proteome</keyword>
<keyword evidence="2" id="KW-0449">Lipoprotein</keyword>
<dbReference type="Proteomes" id="UP001239680">
    <property type="component" value="Unassembled WGS sequence"/>
</dbReference>
<evidence type="ECO:0000313" key="3">
    <source>
        <dbReference type="Proteomes" id="UP001239680"/>
    </source>
</evidence>
<reference evidence="2 3" key="1">
    <citation type="submission" date="2023-08" db="EMBL/GenBank/DDBJ databases">
        <title>Characterization of two Paracoccaceae strains isolated from Phycosphere and proposal of Xinfangfangia lacusdiani sp. nov.</title>
        <authorList>
            <person name="Deng Y."/>
            <person name="Zhang Y.Q."/>
        </authorList>
    </citation>
    <scope>NUCLEOTIDE SEQUENCE [LARGE SCALE GENOMIC DNA]</scope>
    <source>
        <strain evidence="2 3">CPCC 101601</strain>
    </source>
</reference>
<name>A0ABU0VX56_9RHOB</name>
<comment type="caution">
    <text evidence="2">The sequence shown here is derived from an EMBL/GenBank/DDBJ whole genome shotgun (WGS) entry which is preliminary data.</text>
</comment>
<protein>
    <submittedName>
        <fullName evidence="2">LPS assembly lipoprotein LptE</fullName>
    </submittedName>
</protein>
<proteinExistence type="predicted"/>
<keyword evidence="1" id="KW-0732">Signal</keyword>
<dbReference type="RefSeq" id="WP_306680044.1">
    <property type="nucleotide sequence ID" value="NZ_JAVDBT010000006.1"/>
</dbReference>
<dbReference type="Pfam" id="PF04390">
    <property type="entry name" value="LptE"/>
    <property type="match status" value="1"/>
</dbReference>
<gene>
    <name evidence="2" type="primary">lptE</name>
    <name evidence="2" type="ORF">Q9295_08175</name>
</gene>
<dbReference type="Gene3D" id="3.30.160.150">
    <property type="entry name" value="Lipoprotein like domain"/>
    <property type="match status" value="1"/>
</dbReference>
<organism evidence="2 3">
    <name type="scientific">Pseudogemmobacter lacusdianii</name>
    <dbReference type="NCBI Taxonomy" id="3069608"/>
    <lineage>
        <taxon>Bacteria</taxon>
        <taxon>Pseudomonadati</taxon>
        <taxon>Pseudomonadota</taxon>
        <taxon>Alphaproteobacteria</taxon>
        <taxon>Rhodobacterales</taxon>
        <taxon>Paracoccaceae</taxon>
        <taxon>Pseudogemmobacter</taxon>
    </lineage>
</organism>